<keyword evidence="1" id="KW-0732">Signal</keyword>
<proteinExistence type="predicted"/>
<evidence type="ECO:0000313" key="2">
    <source>
        <dbReference type="EMBL" id="SEW47182.1"/>
    </source>
</evidence>
<organism evidence="2 3">
    <name type="scientific">Chryseobacterium wanjuense</name>
    <dbReference type="NCBI Taxonomy" id="356305"/>
    <lineage>
        <taxon>Bacteria</taxon>
        <taxon>Pseudomonadati</taxon>
        <taxon>Bacteroidota</taxon>
        <taxon>Flavobacteriia</taxon>
        <taxon>Flavobacteriales</taxon>
        <taxon>Weeksellaceae</taxon>
        <taxon>Chryseobacterium group</taxon>
        <taxon>Chryseobacterium</taxon>
    </lineage>
</organism>
<name>A0A1I0RZS9_9FLAO</name>
<reference evidence="3" key="1">
    <citation type="submission" date="2016-10" db="EMBL/GenBank/DDBJ databases">
        <authorList>
            <person name="Varghese N."/>
            <person name="Submissions S."/>
        </authorList>
    </citation>
    <scope>NUCLEOTIDE SEQUENCE [LARGE SCALE GENOMIC DNA]</scope>
    <source>
        <strain evidence="3">DSM 17724</strain>
    </source>
</reference>
<dbReference type="EMBL" id="FOIU01000003">
    <property type="protein sequence ID" value="SEW47182.1"/>
    <property type="molecule type" value="Genomic_DNA"/>
</dbReference>
<keyword evidence="3" id="KW-1185">Reference proteome</keyword>
<accession>A0A1I0RZS9</accession>
<protein>
    <recommendedName>
        <fullName evidence="4">C1q domain-containing protein</fullName>
    </recommendedName>
</protein>
<evidence type="ECO:0008006" key="4">
    <source>
        <dbReference type="Google" id="ProtNLM"/>
    </source>
</evidence>
<gene>
    <name evidence="2" type="ORF">SAMN05421841_3454</name>
</gene>
<evidence type="ECO:0000256" key="1">
    <source>
        <dbReference type="SAM" id="SignalP"/>
    </source>
</evidence>
<feature type="signal peptide" evidence="1">
    <location>
        <begin position="1"/>
        <end position="19"/>
    </location>
</feature>
<dbReference type="OrthoDB" id="1227422at2"/>
<evidence type="ECO:0000313" key="3">
    <source>
        <dbReference type="Proteomes" id="UP000199469"/>
    </source>
</evidence>
<dbReference type="AlphaFoldDB" id="A0A1I0RZS9"/>
<sequence>MKKQFIKTICFLVSSFSFAQIGINEINPSATLDIKSKGNTGSTKALEINNSSGTEMFTVLDNGNVGINVAAPAAKLHTNGQIRYENLPQFTGSVSPLAIDANGYVGTYIPTAAYSYITINAAQTLSNFSLYSNSIFYSIPFTTTGITDNALAVTAGQDASATLTRTSGATASAAQVAYITIPNPGIYKLNLNYYTSCTGTRSSSSGGANLLGIGTGIYLASSGNTNYQELTTIRHNAFPLRQDTGALITTAAYNYPFAHNIFSVIQTTSANQKVAFFVNWGTGDQFNTNVCSLSAPSGIDKRVTLIISKL</sequence>
<dbReference type="Proteomes" id="UP000199469">
    <property type="component" value="Unassembled WGS sequence"/>
</dbReference>
<feature type="chain" id="PRO_5011577470" description="C1q domain-containing protein" evidence="1">
    <location>
        <begin position="20"/>
        <end position="310"/>
    </location>
</feature>
<dbReference type="STRING" id="356305.SAMN05421841_3454"/>
<dbReference type="RefSeq" id="WP_089794808.1">
    <property type="nucleotide sequence ID" value="NZ_FOIU01000003.1"/>
</dbReference>